<dbReference type="KEGG" id="scm:SCHCO_02546527"/>
<dbReference type="SUPFAM" id="SSF52047">
    <property type="entry name" value="RNI-like"/>
    <property type="match status" value="1"/>
</dbReference>
<gene>
    <name evidence="3" type="ORF">SCHCODRAFT_110755</name>
</gene>
<dbReference type="GeneID" id="9588504"/>
<dbReference type="EMBL" id="GL377308">
    <property type="protein sequence ID" value="EFI95749.1"/>
    <property type="molecule type" value="Genomic_DNA"/>
</dbReference>
<evidence type="ECO:0000313" key="3">
    <source>
        <dbReference type="EMBL" id="EFI95749.1"/>
    </source>
</evidence>
<dbReference type="InterPro" id="IPR001810">
    <property type="entry name" value="F-box_dom"/>
</dbReference>
<name>D8Q9Z9_SCHCM</name>
<dbReference type="HOGENOM" id="CLU_529085_0_0_1"/>
<evidence type="ECO:0000313" key="4">
    <source>
        <dbReference type="Proteomes" id="UP000007431"/>
    </source>
</evidence>
<dbReference type="VEuPathDB" id="FungiDB:SCHCODRAFT_02546527"/>
<dbReference type="Pfam" id="PF12937">
    <property type="entry name" value="F-box-like"/>
    <property type="match status" value="1"/>
</dbReference>
<sequence>MAYLTALENRAAALAGPDVLRSPWAPSAEDVKSLEQMHFDLEECLPQLGVDVRQTDARVRALERALRLSRHRLESLRAQQVRVARQAKVCKATAKAFIRRPPIEIMVMIFSLVLEPGTSFYGRELHSITATCSWWRSVALSAPSLWSTICLAWSSLHFDVRYPRAPNAALVRAQLKHSANAPLDVTVTMYNLRAGECAHAAYDGSWAAVREQSHRWRTADISWYCNSGWRNASVLALPMLERLTITDPHGKAIPCFADAPNLRTAIVEGFNQATCPQPWKLTTLTLDNVSPADAIPVLQQLSQTLQSLHIRPLYRDYTTASRSTSISFPELSILGFGSLKQCQAFCPLLTVPMLEKLSLEMSDFTAVTCNAAEHIVEMVRRSSASVMDLTICHLHAASSQCLLRLLKGLPTLEFLHLYADSGHELLDDQFFCALTPTTENLDCPLPNLVELAVTASIVYDPAGVDFATLHQMFNALRREDVVINGQLYPALEERSLTRNPNDDLFVAYDSDDDDEEYVPNPTDTDDETDYSMSISDDEDESQSDLEIFGAR</sequence>
<dbReference type="Proteomes" id="UP000007431">
    <property type="component" value="Unassembled WGS sequence"/>
</dbReference>
<organism evidence="4">
    <name type="scientific">Schizophyllum commune (strain H4-8 / FGSC 9210)</name>
    <name type="common">Split gill fungus</name>
    <dbReference type="NCBI Taxonomy" id="578458"/>
    <lineage>
        <taxon>Eukaryota</taxon>
        <taxon>Fungi</taxon>
        <taxon>Dikarya</taxon>
        <taxon>Basidiomycota</taxon>
        <taxon>Agaricomycotina</taxon>
        <taxon>Agaricomycetes</taxon>
        <taxon>Agaricomycetidae</taxon>
        <taxon>Agaricales</taxon>
        <taxon>Schizophyllaceae</taxon>
        <taxon>Schizophyllum</taxon>
    </lineage>
</organism>
<feature type="non-terminal residue" evidence="3">
    <location>
        <position position="551"/>
    </location>
</feature>
<feature type="region of interest" description="Disordered" evidence="1">
    <location>
        <begin position="507"/>
        <end position="551"/>
    </location>
</feature>
<evidence type="ECO:0000256" key="1">
    <source>
        <dbReference type="SAM" id="MobiDB-lite"/>
    </source>
</evidence>
<evidence type="ECO:0000259" key="2">
    <source>
        <dbReference type="Pfam" id="PF12937"/>
    </source>
</evidence>
<proteinExistence type="predicted"/>
<dbReference type="OrthoDB" id="2936373at2759"/>
<dbReference type="AlphaFoldDB" id="D8Q9Z9"/>
<dbReference type="InParanoid" id="D8Q9Z9"/>
<keyword evidence="4" id="KW-1185">Reference proteome</keyword>
<accession>D8Q9Z9</accession>
<reference evidence="3 4" key="1">
    <citation type="journal article" date="2010" name="Nat. Biotechnol.">
        <title>Genome sequence of the model mushroom Schizophyllum commune.</title>
        <authorList>
            <person name="Ohm R.A."/>
            <person name="de Jong J.F."/>
            <person name="Lugones L.G."/>
            <person name="Aerts A."/>
            <person name="Kothe E."/>
            <person name="Stajich J.E."/>
            <person name="de Vries R.P."/>
            <person name="Record E."/>
            <person name="Levasseur A."/>
            <person name="Baker S.E."/>
            <person name="Bartholomew K.A."/>
            <person name="Coutinho P.M."/>
            <person name="Erdmann S."/>
            <person name="Fowler T.J."/>
            <person name="Gathman A.C."/>
            <person name="Lombard V."/>
            <person name="Henrissat B."/>
            <person name="Knabe N."/>
            <person name="Kuees U."/>
            <person name="Lilly W.W."/>
            <person name="Lindquist E."/>
            <person name="Lucas S."/>
            <person name="Magnuson J.K."/>
            <person name="Piumi F."/>
            <person name="Raudaskoski M."/>
            <person name="Salamov A."/>
            <person name="Schmutz J."/>
            <person name="Schwarze F.W.M.R."/>
            <person name="vanKuyk P.A."/>
            <person name="Horton J.S."/>
            <person name="Grigoriev I.V."/>
            <person name="Woesten H.A.B."/>
        </authorList>
    </citation>
    <scope>NUCLEOTIDE SEQUENCE [LARGE SCALE GENOMIC DNA]</scope>
    <source>
        <strain evidence="4">H4-8 / FGSC 9210</strain>
    </source>
</reference>
<dbReference type="Gene3D" id="3.80.10.10">
    <property type="entry name" value="Ribonuclease Inhibitor"/>
    <property type="match status" value="1"/>
</dbReference>
<feature type="domain" description="F-box" evidence="2">
    <location>
        <begin position="102"/>
        <end position="151"/>
    </location>
</feature>
<dbReference type="OMA" id="MWHEESA"/>
<dbReference type="RefSeq" id="XP_003030652.1">
    <property type="nucleotide sequence ID" value="XM_003030606.1"/>
</dbReference>
<dbReference type="InterPro" id="IPR032675">
    <property type="entry name" value="LRR_dom_sf"/>
</dbReference>
<protein>
    <recommendedName>
        <fullName evidence="2">F-box domain-containing protein</fullName>
    </recommendedName>
</protein>
<feature type="compositionally biased region" description="Acidic residues" evidence="1">
    <location>
        <begin position="509"/>
        <end position="543"/>
    </location>
</feature>